<dbReference type="InterPro" id="IPR003439">
    <property type="entry name" value="ABC_transporter-like_ATP-bd"/>
</dbReference>
<dbReference type="PROSITE" id="PS00211">
    <property type="entry name" value="ABC_TRANSPORTER_1"/>
    <property type="match status" value="2"/>
</dbReference>
<accession>A0A1B9I9H0</accession>
<name>A0A1B9I9H0_9TREE</name>
<feature type="compositionally biased region" description="Polar residues" evidence="8">
    <location>
        <begin position="1065"/>
        <end position="1082"/>
    </location>
</feature>
<feature type="transmembrane region" description="Helical" evidence="9">
    <location>
        <begin position="1341"/>
        <end position="1361"/>
    </location>
</feature>
<dbReference type="InterPro" id="IPR036640">
    <property type="entry name" value="ABC1_TM_sf"/>
</dbReference>
<feature type="transmembrane region" description="Helical" evidence="9">
    <location>
        <begin position="301"/>
        <end position="322"/>
    </location>
</feature>
<dbReference type="GO" id="GO:0015421">
    <property type="term" value="F:ABC-type oligopeptide transporter activity"/>
    <property type="evidence" value="ECO:0007669"/>
    <property type="project" value="TreeGrafter"/>
</dbReference>
<dbReference type="GO" id="GO:0016887">
    <property type="term" value="F:ATP hydrolysis activity"/>
    <property type="evidence" value="ECO:0007669"/>
    <property type="project" value="InterPro"/>
</dbReference>
<feature type="transmembrane region" description="Helical" evidence="9">
    <location>
        <begin position="1238"/>
        <end position="1260"/>
    </location>
</feature>
<feature type="compositionally biased region" description="Basic and acidic residues" evidence="8">
    <location>
        <begin position="15"/>
        <end position="24"/>
    </location>
</feature>
<evidence type="ECO:0000256" key="3">
    <source>
        <dbReference type="ARBA" id="ARBA00022692"/>
    </source>
</evidence>
<keyword evidence="3 9" id="KW-0812">Transmembrane</keyword>
<feature type="domain" description="ABC transmembrane type-1" evidence="11">
    <location>
        <begin position="308"/>
        <end position="620"/>
    </location>
</feature>
<dbReference type="InterPro" id="IPR039421">
    <property type="entry name" value="Type_1_exporter"/>
</dbReference>
<dbReference type="Gene3D" id="3.40.50.300">
    <property type="entry name" value="P-loop containing nucleotide triphosphate hydrolases"/>
    <property type="match status" value="2"/>
</dbReference>
<feature type="compositionally biased region" description="Low complexity" evidence="8">
    <location>
        <begin position="30"/>
        <end position="57"/>
    </location>
</feature>
<evidence type="ECO:0000259" key="11">
    <source>
        <dbReference type="PROSITE" id="PS50929"/>
    </source>
</evidence>
<dbReference type="EMBL" id="CP144522">
    <property type="protein sequence ID" value="WWC69652.1"/>
    <property type="molecule type" value="Genomic_DNA"/>
</dbReference>
<dbReference type="CDD" id="cd18578">
    <property type="entry name" value="ABC_6TM_Pgp_ABCB1_D2_like"/>
    <property type="match status" value="1"/>
</dbReference>
<dbReference type="Gene3D" id="1.20.1560.10">
    <property type="entry name" value="ABC transporter type 1, transmembrane domain"/>
    <property type="match status" value="2"/>
</dbReference>
<evidence type="ECO:0000256" key="4">
    <source>
        <dbReference type="ARBA" id="ARBA00022741"/>
    </source>
</evidence>
<keyword evidence="4" id="KW-0547">Nucleotide-binding</keyword>
<dbReference type="PROSITE" id="PS50893">
    <property type="entry name" value="ABC_TRANSPORTER_2"/>
    <property type="match status" value="2"/>
</dbReference>
<feature type="compositionally biased region" description="Polar residues" evidence="8">
    <location>
        <begin position="1091"/>
        <end position="1116"/>
    </location>
</feature>
<evidence type="ECO:0000259" key="10">
    <source>
        <dbReference type="PROSITE" id="PS50893"/>
    </source>
</evidence>
<feature type="transmembrane region" description="Helical" evidence="9">
    <location>
        <begin position="1315"/>
        <end position="1335"/>
    </location>
</feature>
<evidence type="ECO:0000256" key="1">
    <source>
        <dbReference type="ARBA" id="ARBA00004141"/>
    </source>
</evidence>
<dbReference type="OrthoDB" id="6500128at2759"/>
<reference evidence="13" key="4">
    <citation type="submission" date="2024-02" db="EMBL/GenBank/DDBJ databases">
        <title>Comparative genomics of Cryptococcus and Kwoniella reveals pathogenesis evolution and contrasting modes of karyotype evolution via chromosome fusion or intercentromeric recombination.</title>
        <authorList>
            <person name="Coelho M.A."/>
            <person name="David-Palma M."/>
            <person name="Shea T."/>
            <person name="Bowers K."/>
            <person name="McGinley-Smith S."/>
            <person name="Mohammad A.W."/>
            <person name="Gnirke A."/>
            <person name="Yurkov A.M."/>
            <person name="Nowrousian M."/>
            <person name="Sun S."/>
            <person name="Cuomo C.A."/>
            <person name="Heitman J."/>
        </authorList>
    </citation>
    <scope>NUCLEOTIDE SEQUENCE</scope>
    <source>
        <strain evidence="13">CBS 10737</strain>
    </source>
</reference>
<comment type="similarity">
    <text evidence="2">Belongs to the ABC transporter superfamily. ABCB family. Multidrug resistance exporter (TC 3.A.1.201) subfamily.</text>
</comment>
<reference evidence="12" key="3">
    <citation type="submission" date="2016-07" db="EMBL/GenBank/DDBJ databases">
        <title>Evolution of pathogenesis and genome organization in the Tremellales.</title>
        <authorList>
            <person name="Cuomo C."/>
            <person name="Litvintseva A."/>
            <person name="Heitman J."/>
            <person name="Chen Y."/>
            <person name="Sun S."/>
            <person name="Springer D."/>
            <person name="Dromer F."/>
            <person name="Young S."/>
            <person name="Zeng Q."/>
            <person name="Chapman S."/>
            <person name="Gujja S."/>
            <person name="Saif S."/>
            <person name="Birren B."/>
        </authorList>
    </citation>
    <scope>NUCLEOTIDE SEQUENCE</scope>
    <source>
        <strain evidence="12">CBS 10737</strain>
    </source>
</reference>
<feature type="region of interest" description="Disordered" evidence="8">
    <location>
        <begin position="1"/>
        <end position="78"/>
    </location>
</feature>
<evidence type="ECO:0000256" key="8">
    <source>
        <dbReference type="SAM" id="MobiDB-lite"/>
    </source>
</evidence>
<comment type="subcellular location">
    <subcellularLocation>
        <location evidence="1">Membrane</location>
        <topology evidence="1">Multi-pass membrane protein</topology>
    </subcellularLocation>
</comment>
<feature type="transmembrane region" description="Helical" evidence="9">
    <location>
        <begin position="445"/>
        <end position="470"/>
    </location>
</feature>
<dbReference type="SUPFAM" id="SSF90123">
    <property type="entry name" value="ABC transporter transmembrane region"/>
    <property type="match status" value="2"/>
</dbReference>
<dbReference type="EMBL" id="KI894008">
    <property type="protein sequence ID" value="OCF52117.1"/>
    <property type="molecule type" value="Genomic_DNA"/>
</dbReference>
<keyword evidence="7 9" id="KW-0472">Membrane</keyword>
<organism evidence="12">
    <name type="scientific">Kwoniella pini CBS 10737</name>
    <dbReference type="NCBI Taxonomy" id="1296096"/>
    <lineage>
        <taxon>Eukaryota</taxon>
        <taxon>Fungi</taxon>
        <taxon>Dikarya</taxon>
        <taxon>Basidiomycota</taxon>
        <taxon>Agaricomycotina</taxon>
        <taxon>Tremellomycetes</taxon>
        <taxon>Tremellales</taxon>
        <taxon>Cryptococcaceae</taxon>
        <taxon>Kwoniella</taxon>
    </lineage>
</organism>
<feature type="transmembrane region" description="Helical" evidence="9">
    <location>
        <begin position="1418"/>
        <end position="1439"/>
    </location>
</feature>
<dbReference type="KEGG" id="kpin:30169771"/>
<evidence type="ECO:0000256" key="7">
    <source>
        <dbReference type="ARBA" id="ARBA00023136"/>
    </source>
</evidence>
<feature type="transmembrane region" description="Helical" evidence="9">
    <location>
        <begin position="1459"/>
        <end position="1478"/>
    </location>
</feature>
<dbReference type="Proteomes" id="UP000094020">
    <property type="component" value="Chromosome 4"/>
</dbReference>
<sequence>MPSTSTSNSPSPRFSESRSPRENPKPAFSRPPSGTKSTTRTTSTQSRYPPVTRNSTTPSPPRYTPSTPPNQLQSNLNTVSPSTLNRAINTSLPSSSLSPNSALYYSSPPSAFPIQSQLNSVSQEYELTPVTPKRIPPSIHESPFDDRHSILHSSGSRIGNKAPDIDDIEVMSEEDPFEYSNVRASGGKQKTMPGYQFSSLSPRAVDEKGKALTFGPMLDELAFEHDSDIPRPISEYRRSLYPNSIPASTYQDHPDLYELKSSPNKIVSELASASTSSRLPTIQPVRPTFRGLFSLSSAKEYVLLLIPAIIFSILSAFIAPYMSMVIGDAFTIFATYPLVTGTATQADKQALKDGVGRTSLKLAIAGIVAVILNYLRGLLWVWYGETVASRIREIVYVGVSTKSMEWFDLGMGMKDQLEDGEGAEKKEAIGAGGLMSKFTRETDEVRLACALSSGAVVMNLATFILCFILAMVKSPVLAIVTLSTIPLVVLTQIVTQVAASPLLANERRALAEASTNVERVTSAISTVKAYNAQSVEEFKFQNLIEKGKKSLVKQGLVWGFSSGMTDFLLLGTFVLGFWYGAKIVRDGKASSGDVMTCFWACLFSATYLQQVIPHLTGLTKGKNSLASLLTIIKDYEEDPSRPRARPISNESNPFSPSSPIYSQSPKGIFEKKVETYRKSRPTSIRGIIPKRCHGEFNFHNISFFYPSRPDNLVLKDISVFIPPGETTFIVGGSGSGKSTIAQILLRLYQPFSGEIIMDNQNFQFLDPIYTGSNIAAVQQGCILFDLSIHDNVALGLAGSSDLDQFTEKKQKRSPKDVTRNEVIEACKMAMIHDFVESLPEGYETKLGTGGNSLSGGQRQRLAIARAIIRNPTVLILDEATSALDPASRVQVFQNLRSWRKNRTTIVITHDLSQIAADDFVYVMSNGIIAEQGFRVDLIKKPEGVFAGMAAEQAMIPFPTKRISDPTNWQDGLNEILGMEDEFDIEELLDDRSVRNSFRVSSLNFGRLNGNVRPGSIYADMLDEYSKSKSQHRLSTHQNSSSKQLTNAQKRLIWNPEDLNSGLGARTTSRLSNRPGSRVSRSSLAYDHDQSPHLTIRSSFDTNSRVRPSFDSAQIPHQNGLLHPGWAEKGNSPYSTDSRTSMSIQQRQQRTLSQNLDDELKASDLTHIPSVVDKIEPLPSLIYLIKLYFPGLPHKWLLFLGCLGSIGHGVTTPVWSFFLAKLMQIVGTGGTDTTNLTKFGIIILGLCALQGICNFISEWALINLSSKWSYKVRLEAFKKVLYQTKSFFDKFENSSERLVQILIKDVEDSRVLMSQVIGRLVTVITMIGLGLIWAMIVGWQLTLIGIALAPLFGSFMIFNTWLMGRIETKHKVGREAVARTFYETVHDIRGIRAMALDSAFQEKFDQDAANAKRLGDRTAWGVAFGGAIASGLTLFAQALMNYAGSEFMMKDIMNYQQMLQVYNLVLFSLTFGSGMLDFIPTMAKARVAARDFNRLYLLSTQTEEEKGDLRFPITGSIQFQNVQFSYPTRPDVKIFTDLSFTLKPGEFVAIVGPSGSGKSTISSLLQRLYEPCKGEIILENKYNLNSTDIKFLRNNISIVNQFTNLFNTTISENISYGNISTTNNNNNLLEIQRSAKLSNIHDFIIKNLSKGYETNLGENAILISGGQAQRIQLARALYKNSNILILDECTSALDVDNARAILDTIESIKHSRTTIFITHSVEAMKRCDRILCLGEGKVLEDGTYQSLINKGGVFAQLMNSGEWQ</sequence>
<feature type="transmembrane region" description="Helical" evidence="9">
    <location>
        <begin position="362"/>
        <end position="383"/>
    </location>
</feature>
<dbReference type="PANTHER" id="PTHR43394">
    <property type="entry name" value="ATP-DEPENDENT PERMEASE MDL1, MITOCHONDRIAL"/>
    <property type="match status" value="1"/>
</dbReference>
<dbReference type="InterPro" id="IPR017871">
    <property type="entry name" value="ABC_transporter-like_CS"/>
</dbReference>
<dbReference type="FunFam" id="3.40.50.300:FF:000913">
    <property type="entry name" value="ABC multidrug transporter SitT"/>
    <property type="match status" value="1"/>
</dbReference>
<gene>
    <name evidence="12" type="ORF">I206_01402</name>
    <name evidence="13" type="ORF">I206_103595</name>
</gene>
<feature type="domain" description="ABC transporter" evidence="10">
    <location>
        <begin position="696"/>
        <end position="950"/>
    </location>
</feature>
<keyword evidence="14" id="KW-1185">Reference proteome</keyword>
<evidence type="ECO:0000313" key="12">
    <source>
        <dbReference type="EMBL" id="OCF52117.1"/>
    </source>
</evidence>
<keyword evidence="5 12" id="KW-0067">ATP-binding</keyword>
<feature type="transmembrane region" description="Helical" evidence="9">
    <location>
        <begin position="556"/>
        <end position="579"/>
    </location>
</feature>
<feature type="compositionally biased region" description="Pro residues" evidence="8">
    <location>
        <begin position="58"/>
        <end position="68"/>
    </location>
</feature>
<dbReference type="PANTHER" id="PTHR43394:SF15">
    <property type="entry name" value="ALPHA-FACTOR-TRANSPORTING ATPASE"/>
    <property type="match status" value="1"/>
</dbReference>
<protein>
    <submittedName>
        <fullName evidence="12">ATP-binding cassette, subfamily B (MDR/TAP), member 1</fullName>
    </submittedName>
</protein>
<evidence type="ECO:0000313" key="14">
    <source>
        <dbReference type="Proteomes" id="UP000094020"/>
    </source>
</evidence>
<proteinExistence type="inferred from homology"/>
<feature type="domain" description="ABC transmembrane type-1" evidence="11">
    <location>
        <begin position="1198"/>
        <end position="1483"/>
    </location>
</feature>
<feature type="region of interest" description="Disordered" evidence="8">
    <location>
        <begin position="639"/>
        <end position="664"/>
    </location>
</feature>
<reference evidence="12" key="1">
    <citation type="submission" date="2013-07" db="EMBL/GenBank/DDBJ databases">
        <title>The Genome Sequence of Cryptococcus pinus CBS10737.</title>
        <authorList>
            <consortium name="The Broad Institute Genome Sequencing Platform"/>
            <person name="Cuomo C."/>
            <person name="Litvintseva A."/>
            <person name="Chen Y."/>
            <person name="Heitman J."/>
            <person name="Sun S."/>
            <person name="Springer D."/>
            <person name="Dromer F."/>
            <person name="Young S.K."/>
            <person name="Zeng Q."/>
            <person name="Gargeya S."/>
            <person name="Fitzgerald M."/>
            <person name="Abouelleil A."/>
            <person name="Alvarado L."/>
            <person name="Berlin A.M."/>
            <person name="Chapman S.B."/>
            <person name="Dewar J."/>
            <person name="Goldberg J."/>
            <person name="Griggs A."/>
            <person name="Gujja S."/>
            <person name="Hansen M."/>
            <person name="Howarth C."/>
            <person name="Imamovic A."/>
            <person name="Larimer J."/>
            <person name="McCowan C."/>
            <person name="Murphy C."/>
            <person name="Pearson M."/>
            <person name="Priest M."/>
            <person name="Roberts A."/>
            <person name="Saif S."/>
            <person name="Shea T."/>
            <person name="Sykes S."/>
            <person name="Wortman J."/>
            <person name="Nusbaum C."/>
            <person name="Birren B."/>
        </authorList>
    </citation>
    <scope>NUCLEOTIDE SEQUENCE [LARGE SCALE GENOMIC DNA]</scope>
    <source>
        <strain evidence="12">CBS 10737</strain>
    </source>
</reference>
<feature type="compositionally biased region" description="Polar residues" evidence="8">
    <location>
        <begin position="1131"/>
        <end position="1141"/>
    </location>
</feature>
<dbReference type="SMART" id="SM00382">
    <property type="entry name" value="AAA"/>
    <property type="match status" value="2"/>
</dbReference>
<dbReference type="InterPro" id="IPR027417">
    <property type="entry name" value="P-loop_NTPase"/>
</dbReference>
<dbReference type="Pfam" id="PF00005">
    <property type="entry name" value="ABC_tran"/>
    <property type="match status" value="2"/>
</dbReference>
<feature type="compositionally biased region" description="Low complexity" evidence="8">
    <location>
        <begin position="646"/>
        <end position="660"/>
    </location>
</feature>
<dbReference type="SUPFAM" id="SSF52540">
    <property type="entry name" value="P-loop containing nucleoside triphosphate hydrolases"/>
    <property type="match status" value="2"/>
</dbReference>
<dbReference type="PROSITE" id="PS50929">
    <property type="entry name" value="ABC_TM1F"/>
    <property type="match status" value="2"/>
</dbReference>
<dbReference type="InterPro" id="IPR011527">
    <property type="entry name" value="ABC1_TM_dom"/>
</dbReference>
<feature type="transmembrane region" description="Helical" evidence="9">
    <location>
        <begin position="476"/>
        <end position="499"/>
    </location>
</feature>
<evidence type="ECO:0000256" key="9">
    <source>
        <dbReference type="SAM" id="Phobius"/>
    </source>
</evidence>
<dbReference type="CDD" id="cd18577">
    <property type="entry name" value="ABC_6TM_Pgp_ABCB1_D1_like"/>
    <property type="match status" value="1"/>
</dbReference>
<dbReference type="GO" id="GO:0005743">
    <property type="term" value="C:mitochondrial inner membrane"/>
    <property type="evidence" value="ECO:0007669"/>
    <property type="project" value="TreeGrafter"/>
</dbReference>
<dbReference type="GO" id="GO:0005524">
    <property type="term" value="F:ATP binding"/>
    <property type="evidence" value="ECO:0007669"/>
    <property type="project" value="UniProtKB-KW"/>
</dbReference>
<dbReference type="Pfam" id="PF00664">
    <property type="entry name" value="ABC_membrane"/>
    <property type="match status" value="2"/>
</dbReference>
<evidence type="ECO:0000256" key="6">
    <source>
        <dbReference type="ARBA" id="ARBA00022989"/>
    </source>
</evidence>
<feature type="compositionally biased region" description="Low complexity" evidence="8">
    <location>
        <begin position="1"/>
        <end position="14"/>
    </location>
</feature>
<reference evidence="13" key="2">
    <citation type="submission" date="2013-07" db="EMBL/GenBank/DDBJ databases">
        <authorList>
            <consortium name="The Broad Institute Genome Sequencing Platform"/>
            <person name="Cuomo C."/>
            <person name="Litvintseva A."/>
            <person name="Chen Y."/>
            <person name="Heitman J."/>
            <person name="Sun S."/>
            <person name="Springer D."/>
            <person name="Dromer F."/>
            <person name="Young S.K."/>
            <person name="Zeng Q."/>
            <person name="Gargeya S."/>
            <person name="Fitzgerald M."/>
            <person name="Abouelleil A."/>
            <person name="Alvarado L."/>
            <person name="Berlin A.M."/>
            <person name="Chapman S.B."/>
            <person name="Dewar J."/>
            <person name="Goldberg J."/>
            <person name="Griggs A."/>
            <person name="Gujja S."/>
            <person name="Hansen M."/>
            <person name="Howarth C."/>
            <person name="Imamovic A."/>
            <person name="Larimer J."/>
            <person name="McCowan C."/>
            <person name="Murphy C."/>
            <person name="Pearson M."/>
            <person name="Priest M."/>
            <person name="Roberts A."/>
            <person name="Saif S."/>
            <person name="Shea T."/>
            <person name="Sykes S."/>
            <person name="Wortman J."/>
            <person name="Nusbaum C."/>
            <person name="Birren B."/>
        </authorList>
    </citation>
    <scope>NUCLEOTIDE SEQUENCE</scope>
    <source>
        <strain evidence="13">CBS 10737</strain>
    </source>
</reference>
<evidence type="ECO:0000256" key="5">
    <source>
        <dbReference type="ARBA" id="ARBA00022840"/>
    </source>
</evidence>
<feature type="transmembrane region" description="Helical" evidence="9">
    <location>
        <begin position="1195"/>
        <end position="1218"/>
    </location>
</feature>
<evidence type="ECO:0000313" key="13">
    <source>
        <dbReference type="EMBL" id="WWC69652.1"/>
    </source>
</evidence>
<dbReference type="InterPro" id="IPR003593">
    <property type="entry name" value="AAA+_ATPase"/>
</dbReference>
<feature type="domain" description="ABC transporter" evidence="10">
    <location>
        <begin position="1516"/>
        <end position="1759"/>
    </location>
</feature>
<dbReference type="GO" id="GO:0090374">
    <property type="term" value="P:oligopeptide export from mitochondrion"/>
    <property type="evidence" value="ECO:0007669"/>
    <property type="project" value="TreeGrafter"/>
</dbReference>
<dbReference type="GeneID" id="30169771"/>
<evidence type="ECO:0000256" key="2">
    <source>
        <dbReference type="ARBA" id="ARBA00007577"/>
    </source>
</evidence>
<dbReference type="FunFam" id="3.40.50.300:FF:001471">
    <property type="entry name" value="P-loop containing nucleoside triphosphate hydrolase protein"/>
    <property type="match status" value="1"/>
</dbReference>
<dbReference type="STRING" id="1296096.A0A1B9I9H0"/>
<keyword evidence="6 9" id="KW-1133">Transmembrane helix</keyword>
<feature type="region of interest" description="Disordered" evidence="8">
    <location>
        <begin position="1056"/>
        <end position="1141"/>
    </location>
</feature>
<dbReference type="RefSeq" id="XP_019013336.1">
    <property type="nucleotide sequence ID" value="XM_019153175.1"/>
</dbReference>